<dbReference type="AlphaFoldDB" id="A0A3R6D4W8"/>
<evidence type="ECO:0000313" key="2">
    <source>
        <dbReference type="Proteomes" id="UP000284579"/>
    </source>
</evidence>
<organism evidence="1 2">
    <name type="scientific">Coprococcus comes</name>
    <dbReference type="NCBI Taxonomy" id="410072"/>
    <lineage>
        <taxon>Bacteria</taxon>
        <taxon>Bacillati</taxon>
        <taxon>Bacillota</taxon>
        <taxon>Clostridia</taxon>
        <taxon>Lachnospirales</taxon>
        <taxon>Lachnospiraceae</taxon>
        <taxon>Coprococcus</taxon>
    </lineage>
</organism>
<dbReference type="RefSeq" id="WP_118199822.1">
    <property type="nucleotide sequence ID" value="NZ_QRHO01000054.1"/>
</dbReference>
<sequence>MESNKVIGLIFPVGGEAQAFLADRDRPYRDIREAVQGEYDELGATFADVDIYVNAAGADSLLPNRAINPDAFMDDSGFLSEKSLIVGTNDGKPFSLIFGNIVALSRDETGELIDMPADIETELKESLSDPLDGYDSRFREAFGRYQNWDLSQAQAAEIAGLSQQAFSYHVNKITNAQDTRGRGLKPLPKGFDRLYSEYKNGEISARSAATKLGITHPTFLKYVKECDVRLHKDDLVQTHNPRGLTERHAAVTDAARNLNHDQDAPDSPLQDR</sequence>
<proteinExistence type="predicted"/>
<evidence type="ECO:0000313" key="1">
    <source>
        <dbReference type="EMBL" id="RHF79197.1"/>
    </source>
</evidence>
<protein>
    <submittedName>
        <fullName evidence="1">Uncharacterized protein</fullName>
    </submittedName>
</protein>
<name>A0A3R6D4W8_9FIRM</name>
<accession>A0A3R6D4W8</accession>
<comment type="caution">
    <text evidence="1">The sequence shown here is derived from an EMBL/GenBank/DDBJ whole genome shotgun (WGS) entry which is preliminary data.</text>
</comment>
<reference evidence="1 2" key="1">
    <citation type="submission" date="2018-08" db="EMBL/GenBank/DDBJ databases">
        <title>A genome reference for cultivated species of the human gut microbiota.</title>
        <authorList>
            <person name="Zou Y."/>
            <person name="Xue W."/>
            <person name="Luo G."/>
        </authorList>
    </citation>
    <scope>NUCLEOTIDE SEQUENCE [LARGE SCALE GENOMIC DNA]</scope>
    <source>
        <strain evidence="1 2">AM23-3</strain>
    </source>
</reference>
<gene>
    <name evidence="1" type="ORF">DW656_17105</name>
</gene>
<dbReference type="Proteomes" id="UP000284579">
    <property type="component" value="Unassembled WGS sequence"/>
</dbReference>
<dbReference type="EMBL" id="QRHO01000054">
    <property type="protein sequence ID" value="RHF79197.1"/>
    <property type="molecule type" value="Genomic_DNA"/>
</dbReference>